<organism evidence="3 4">
    <name type="scientific">Nonomuraea maheshkhaliensis</name>
    <dbReference type="NCBI Taxonomy" id="419590"/>
    <lineage>
        <taxon>Bacteria</taxon>
        <taxon>Bacillati</taxon>
        <taxon>Actinomycetota</taxon>
        <taxon>Actinomycetes</taxon>
        <taxon>Streptosporangiales</taxon>
        <taxon>Streptosporangiaceae</taxon>
        <taxon>Nonomuraea</taxon>
    </lineage>
</organism>
<proteinExistence type="predicted"/>
<dbReference type="EMBL" id="BAAAMU010000094">
    <property type="protein sequence ID" value="GAA1672869.1"/>
    <property type="molecule type" value="Genomic_DNA"/>
</dbReference>
<dbReference type="RefSeq" id="WP_346112272.1">
    <property type="nucleotide sequence ID" value="NZ_BAAAMU010000094.1"/>
</dbReference>
<feature type="region of interest" description="Disordered" evidence="2">
    <location>
        <begin position="1"/>
        <end position="42"/>
    </location>
</feature>
<dbReference type="Proteomes" id="UP001500064">
    <property type="component" value="Unassembled WGS sequence"/>
</dbReference>
<dbReference type="SUPFAM" id="SSF48403">
    <property type="entry name" value="Ankyrin repeat"/>
    <property type="match status" value="1"/>
</dbReference>
<dbReference type="Gene3D" id="1.25.40.20">
    <property type="entry name" value="Ankyrin repeat-containing domain"/>
    <property type="match status" value="1"/>
</dbReference>
<evidence type="ECO:0000313" key="4">
    <source>
        <dbReference type="Proteomes" id="UP001500064"/>
    </source>
</evidence>
<dbReference type="SMART" id="SM00248">
    <property type="entry name" value="ANK"/>
    <property type="match status" value="2"/>
</dbReference>
<comment type="caution">
    <text evidence="3">The sequence shown here is derived from an EMBL/GenBank/DDBJ whole genome shotgun (WGS) entry which is preliminary data.</text>
</comment>
<dbReference type="InterPro" id="IPR036770">
    <property type="entry name" value="Ankyrin_rpt-contain_sf"/>
</dbReference>
<evidence type="ECO:0008006" key="5">
    <source>
        <dbReference type="Google" id="ProtNLM"/>
    </source>
</evidence>
<evidence type="ECO:0000313" key="3">
    <source>
        <dbReference type="EMBL" id="GAA1672869.1"/>
    </source>
</evidence>
<dbReference type="InterPro" id="IPR002110">
    <property type="entry name" value="Ankyrin_rpt"/>
</dbReference>
<dbReference type="PROSITE" id="PS50297">
    <property type="entry name" value="ANK_REP_REGION"/>
    <property type="match status" value="1"/>
</dbReference>
<keyword evidence="1" id="KW-0040">ANK repeat</keyword>
<evidence type="ECO:0000256" key="2">
    <source>
        <dbReference type="SAM" id="MobiDB-lite"/>
    </source>
</evidence>
<name>A0ABP4SIX8_9ACTN</name>
<gene>
    <name evidence="3" type="ORF">GCM10009733_082520</name>
</gene>
<dbReference type="Pfam" id="PF12796">
    <property type="entry name" value="Ank_2"/>
    <property type="match status" value="1"/>
</dbReference>
<dbReference type="PROSITE" id="PS50088">
    <property type="entry name" value="ANK_REPEAT"/>
    <property type="match status" value="1"/>
</dbReference>
<keyword evidence="4" id="KW-1185">Reference proteome</keyword>
<accession>A0ABP4SIX8</accession>
<feature type="compositionally biased region" description="Low complexity" evidence="2">
    <location>
        <begin position="16"/>
        <end position="33"/>
    </location>
</feature>
<protein>
    <recommendedName>
        <fullName evidence="5">Ankyrin repeat domain-containing protein</fullName>
    </recommendedName>
</protein>
<feature type="repeat" description="ANK" evidence="1">
    <location>
        <begin position="518"/>
        <end position="551"/>
    </location>
</feature>
<sequence length="583" mass="64500">MNTVNSPVPATDAPMPRRTPVPATDAPAPRRTPSYPPDEASSRRRILRYAVPRWMIERATERRLAGDWRGACAAANVDVAFDLAGIANEHGGAVAAAVEDDLLHFAPDLLRWHLPRVLGGGWTTIRNFQTVTLGAAGEEHCLRVTTPATWERPQRLRLRFERIAGSGGYRSGTHDWATLRHLWDVRHTGELLERHGGGDRPPFFDADGTLRPAGKLPTADPGPADPPAHTEWVTLLHERGEVEAAFAAVGIELDPAPLQSRYAGLIDPLRVLEKLPVAPARLEPELRLLIRAGFGHRFQIDHPSPGVLLLEGGEQADGLRIRLGGKEFRDAPTLPEACWRRLPDLDVLRQGDADPDWLHPLVRDALFPLRADPAGPIGPPDPWLPSPVRVRCRGEWHELSFQDGALRMPHSAEEQQREQALRAFGGKIAGCFAVERAMRSEEAFRLPKALRELRRELFMRVQHGDTPGVLRLLDAGVDPRLRDGRDRTLLHALIHLDHEVLLPRLLAAGLDLEAVDYKERTPLYVAVVDDGSPALIRALLAAGANPHVADERDVSISELLTDELDRTDLDFLLTLLEQDEPAG</sequence>
<evidence type="ECO:0000256" key="1">
    <source>
        <dbReference type="PROSITE-ProRule" id="PRU00023"/>
    </source>
</evidence>
<reference evidence="4" key="1">
    <citation type="journal article" date="2019" name="Int. J. Syst. Evol. Microbiol.">
        <title>The Global Catalogue of Microorganisms (GCM) 10K type strain sequencing project: providing services to taxonomists for standard genome sequencing and annotation.</title>
        <authorList>
            <consortium name="The Broad Institute Genomics Platform"/>
            <consortium name="The Broad Institute Genome Sequencing Center for Infectious Disease"/>
            <person name="Wu L."/>
            <person name="Ma J."/>
        </authorList>
    </citation>
    <scope>NUCLEOTIDE SEQUENCE [LARGE SCALE GENOMIC DNA]</scope>
    <source>
        <strain evidence="4">JCM 13929</strain>
    </source>
</reference>